<dbReference type="InterPro" id="IPR006311">
    <property type="entry name" value="TAT_signal"/>
</dbReference>
<dbReference type="Proteomes" id="UP000183015">
    <property type="component" value="Unassembled WGS sequence"/>
</dbReference>
<protein>
    <submittedName>
        <fullName evidence="7">Monoamine oxidase</fullName>
    </submittedName>
</protein>
<evidence type="ECO:0000256" key="4">
    <source>
        <dbReference type="PIRSR" id="PIRSR601613-1"/>
    </source>
</evidence>
<dbReference type="PANTHER" id="PTHR43563:SF1">
    <property type="entry name" value="AMINE OXIDASE [FLAVIN-CONTAINING] B"/>
    <property type="match status" value="1"/>
</dbReference>
<feature type="domain" description="Amine oxidase" evidence="5">
    <location>
        <begin position="108"/>
        <end position="565"/>
    </location>
</feature>
<dbReference type="InterPro" id="IPR050703">
    <property type="entry name" value="Flavin_MAO"/>
</dbReference>
<dbReference type="SUPFAM" id="SSF51905">
    <property type="entry name" value="FAD/NAD(P)-binding domain"/>
    <property type="match status" value="1"/>
</dbReference>
<evidence type="ECO:0000256" key="1">
    <source>
        <dbReference type="ARBA" id="ARBA00001974"/>
    </source>
</evidence>
<dbReference type="Gene3D" id="3.90.660.10">
    <property type="match status" value="1"/>
</dbReference>
<dbReference type="EMBL" id="FOAZ01000019">
    <property type="protein sequence ID" value="SEM16331.1"/>
    <property type="molecule type" value="Genomic_DNA"/>
</dbReference>
<organism evidence="7 8">
    <name type="scientific">Streptacidiphilus jiangxiensis</name>
    <dbReference type="NCBI Taxonomy" id="235985"/>
    <lineage>
        <taxon>Bacteria</taxon>
        <taxon>Bacillati</taxon>
        <taxon>Actinomycetota</taxon>
        <taxon>Actinomycetes</taxon>
        <taxon>Kitasatosporales</taxon>
        <taxon>Streptomycetaceae</taxon>
        <taxon>Streptacidiphilus</taxon>
    </lineage>
</organism>
<dbReference type="eggNOG" id="COG1231">
    <property type="taxonomic scope" value="Bacteria"/>
</dbReference>
<dbReference type="PRINTS" id="PR00757">
    <property type="entry name" value="AMINEOXDASEF"/>
</dbReference>
<dbReference type="GO" id="GO:0016491">
    <property type="term" value="F:oxidoreductase activity"/>
    <property type="evidence" value="ECO:0007669"/>
    <property type="project" value="UniProtKB-KW"/>
</dbReference>
<dbReference type="Gene3D" id="3.50.50.60">
    <property type="entry name" value="FAD/NAD(P)-binding domain"/>
    <property type="match status" value="1"/>
</dbReference>
<proteinExistence type="inferred from homology"/>
<dbReference type="AlphaFoldDB" id="A0A1H8BPY9"/>
<dbReference type="SUPFAM" id="SSF54373">
    <property type="entry name" value="FAD-linked reductases, C-terminal domain"/>
    <property type="match status" value="1"/>
</dbReference>
<dbReference type="InterPro" id="IPR002937">
    <property type="entry name" value="Amino_oxidase"/>
</dbReference>
<gene>
    <name evidence="6" type="ORF">SAMN05414137_119208</name>
    <name evidence="7" type="ORF">SAMN05414137_1742</name>
</gene>
<evidence type="ECO:0000313" key="6">
    <source>
        <dbReference type="EMBL" id="SEM16331.1"/>
    </source>
</evidence>
<sequence length="568" mass="60269">MPRTNGRAMTYSPATRLMQRLFAAHQESARTGVPVDDVLGALEVREAAERRLRALGREQAAEAGPSRRDLFRYGAAGGAAVLGLGALSRATPARAATAPRIAIVGAGLAGVRCAHMLWTGSSSKGPVASTVYEADTTHIGGRCWSLRGYFDNGLVGEHGGAFINSNQKSALNLARTLGLTTEITNGGDLPTGNQIYWFDGKPYTYAQANADWSAIGFPAFSAAGKAAPWPQAYNSFTAAGQKLDQQTVPEWLDSTGIGQTTLFGRLMLANSVSEYGGDPSLQSALNLVYLLYKNSQNQLQPMTGYDEKYHIVGGNDQLVSGMLAQLPAGTVQQGHQLVALARNSDGSYTLTFQQPGRTSTTTVVADHVVLALPFTALQKVDFSQAGLSAFKTSVVNAGVLGQNAKIHVEVSHKTWPALGDSGSAYTDWNAFCVAWDDSVPTGPNGAPSVLLAFPGGSTAQHTLTGAPHGPAPAADVNWFLNQIEPIYPGTTAAYTGKAYEDHWSVDPWHYGAYSYNKPGYYTSMFGYEHVQEGNIHFAGEHTSIQDQAFLEGGITSGEAAATEILAQI</sequence>
<evidence type="ECO:0000256" key="3">
    <source>
        <dbReference type="ARBA" id="ARBA00023002"/>
    </source>
</evidence>
<comment type="cofactor">
    <cofactor evidence="1">
        <name>FAD</name>
        <dbReference type="ChEBI" id="CHEBI:57692"/>
    </cofactor>
</comment>
<dbReference type="Gene3D" id="1.10.405.10">
    <property type="entry name" value="Guanine Nucleotide Dissociation Inhibitor, domain 1"/>
    <property type="match status" value="1"/>
</dbReference>
<comment type="similarity">
    <text evidence="2">Belongs to the flavin monoamine oxidase family.</text>
</comment>
<evidence type="ECO:0000313" key="8">
    <source>
        <dbReference type="Proteomes" id="UP000183015"/>
    </source>
</evidence>
<evidence type="ECO:0000259" key="5">
    <source>
        <dbReference type="Pfam" id="PF01593"/>
    </source>
</evidence>
<dbReference type="InterPro" id="IPR001613">
    <property type="entry name" value="Flavin_amine_oxidase"/>
</dbReference>
<dbReference type="STRING" id="235985.SAMN05414137_119208"/>
<dbReference type="EMBL" id="FOAZ01000074">
    <property type="protein sequence ID" value="SEM84836.1"/>
    <property type="molecule type" value="Genomic_DNA"/>
</dbReference>
<feature type="binding site" evidence="4">
    <location>
        <position position="453"/>
    </location>
    <ligand>
        <name>substrate</name>
    </ligand>
</feature>
<dbReference type="PANTHER" id="PTHR43563">
    <property type="entry name" value="AMINE OXIDASE"/>
    <property type="match status" value="1"/>
</dbReference>
<dbReference type="RefSeq" id="WP_042444587.1">
    <property type="nucleotide sequence ID" value="NZ_BBPN01000007.1"/>
</dbReference>
<reference evidence="8" key="1">
    <citation type="submission" date="2016-10" db="EMBL/GenBank/DDBJ databases">
        <authorList>
            <person name="Varghese N."/>
        </authorList>
    </citation>
    <scope>NUCLEOTIDE SEQUENCE [LARGE SCALE GENOMIC DNA]</scope>
    <source>
        <strain evidence="8">DSM 45096 / BCRC 16803 / CGMCC 4.1857 / CIP 109030 / JCM 12277 / KCTC 19219 / NBRC 100920 / 33214</strain>
    </source>
</reference>
<dbReference type="OrthoDB" id="8845488at2"/>
<accession>A0A1H8BPY9</accession>
<dbReference type="InterPro" id="IPR036188">
    <property type="entry name" value="FAD/NAD-bd_sf"/>
</dbReference>
<evidence type="ECO:0000256" key="2">
    <source>
        <dbReference type="ARBA" id="ARBA00005995"/>
    </source>
</evidence>
<dbReference type="Pfam" id="PF01593">
    <property type="entry name" value="Amino_oxidase"/>
    <property type="match status" value="1"/>
</dbReference>
<keyword evidence="3" id="KW-0560">Oxidoreductase</keyword>
<evidence type="ECO:0000313" key="7">
    <source>
        <dbReference type="EMBL" id="SEM84836.1"/>
    </source>
</evidence>
<reference evidence="7" key="2">
    <citation type="submission" date="2016-10" db="EMBL/GenBank/DDBJ databases">
        <authorList>
            <person name="de Groot N.N."/>
        </authorList>
    </citation>
    <scope>NUCLEOTIDE SEQUENCE [LARGE SCALE GENOMIC DNA]</scope>
    <source>
        <strain evidence="7">CGMCC 4.1857</strain>
    </source>
</reference>
<keyword evidence="8" id="KW-1185">Reference proteome</keyword>
<feature type="binding site" evidence="4">
    <location>
        <begin position="133"/>
        <end position="134"/>
    </location>
    <ligand>
        <name>FAD</name>
        <dbReference type="ChEBI" id="CHEBI:57692"/>
    </ligand>
</feature>
<dbReference type="PROSITE" id="PS51318">
    <property type="entry name" value="TAT"/>
    <property type="match status" value="1"/>
</dbReference>
<name>A0A1H8BPY9_STRJI</name>